<gene>
    <name evidence="1" type="primary">46</name>
    <name evidence="1" type="ORF">SEA_TROGGLEHUMPER_46</name>
</gene>
<evidence type="ECO:0000313" key="1">
    <source>
        <dbReference type="EMBL" id="WGH21930.1"/>
    </source>
</evidence>
<reference evidence="1" key="1">
    <citation type="submission" date="2023-03" db="EMBL/GenBank/DDBJ databases">
        <authorList>
            <person name="Aguilar E."/>
            <person name="Antigua R."/>
            <person name="Antonino C."/>
            <person name="Bisram R."/>
            <person name="Chen J."/>
            <person name="Davilmar B."/>
            <person name="Del R.K."/>
            <person name="Germosen J."/>
            <person name="Hernandez J."/>
            <person name="Kelloggs L."/>
            <person name="Lema C."/>
            <person name="Li J."/>
            <person name="Melendez A."/>
            <person name="Mohammed I."/>
            <person name="Ryan A."/>
            <person name="Singh S."/>
            <person name="Tariq H."/>
            <person name="Golebiewska U.P."/>
            <person name="Russell D.A."/>
            <person name="Jacobs-Sera D."/>
            <person name="Hatfull G.F."/>
        </authorList>
    </citation>
    <scope>NUCLEOTIDE SEQUENCE</scope>
</reference>
<evidence type="ECO:0000313" key="2">
    <source>
        <dbReference type="Proteomes" id="UP001242841"/>
    </source>
</evidence>
<dbReference type="EMBL" id="OQ709222">
    <property type="protein sequence ID" value="WGH21930.1"/>
    <property type="molecule type" value="Genomic_DNA"/>
</dbReference>
<protein>
    <submittedName>
        <fullName evidence="1">Minor tail protein</fullName>
    </submittedName>
</protein>
<sequence length="588" mass="65172">MDAPRKDVREAFLESVTRIRRRVEIYESDAETPWRPDLWDDILIEGTVSTDTGRDERRTFDVTLFNVDHQLDPQTDKLWYDKVFKIFSGIDLDQRPKAPKVAIVEEYDSVGQAQALKVLMAEAGHRQVRFIPLAATYADVEDYDILISISSDYPRKLALLNEAYSHGKSIWTMAPKATAAQVPECLLTVAPTATTTISASTFAPRSTTVHPLMNGWSAWAITYPFVYNRISAAKTGAAVIAEVSDTENVVRPSIIATQSQGDSRWVHMQQSRFTDPTFVSEADRLRCGEFLVRAVGWLDTYVPLAFWEAQLCECMADSIEDIDRTAQTIQVIGRDYVMKCQGLLPTTTTFDETVAVEELIKTMALNSGIKKFALPTTGQTLGKSMTWEGGTKRWDIMKEIATANNYEIYFTADGFLTMRQFRDPLLTAPTLVLVAGDPDDPDSIGLANLVTRGVKSSGGQIYNHVIVVGESSDSTVPSVWAEAKNEVEGSPTSIQKLGTRTMPKQTSNAITTTAQAQELADALLKVAALEEFELNFGSVLYPWVEVGDIVELNDKEAWGPTRYLLASLSFPLDMTPMSGNGKRVTQVV</sequence>
<name>A0AAF0GK16_9CAUD</name>
<proteinExistence type="predicted"/>
<accession>A0AAF0GK16</accession>
<organism evidence="1 2">
    <name type="scientific">Rhodococcus phage Trogglehumper</name>
    <dbReference type="NCBI Taxonomy" id="3038381"/>
    <lineage>
        <taxon>Viruses</taxon>
        <taxon>Duplodnaviria</taxon>
        <taxon>Heunggongvirae</taxon>
        <taxon>Uroviricota</taxon>
        <taxon>Caudoviricetes</taxon>
        <taxon>Caudoviricetes incertae sedis</taxon>
        <taxon>Trogglehumpervirus</taxon>
        <taxon>Trogglehumpervirus trogglehumper</taxon>
    </lineage>
</organism>
<keyword evidence="2" id="KW-1185">Reference proteome</keyword>
<dbReference type="Proteomes" id="UP001242841">
    <property type="component" value="Segment"/>
</dbReference>